<dbReference type="Proteomes" id="UP000824031">
    <property type="component" value="Unassembled WGS sequence"/>
</dbReference>
<accession>A0A9D2F3X4</accession>
<evidence type="ECO:0000313" key="3">
    <source>
        <dbReference type="Proteomes" id="UP000824031"/>
    </source>
</evidence>
<dbReference type="InterPro" id="IPR005835">
    <property type="entry name" value="NTP_transferase_dom"/>
</dbReference>
<dbReference type="InterPro" id="IPR050486">
    <property type="entry name" value="Mannose-1P_guanyltransferase"/>
</dbReference>
<dbReference type="Pfam" id="PF00483">
    <property type="entry name" value="NTP_transferase"/>
    <property type="match status" value="1"/>
</dbReference>
<dbReference type="Gene3D" id="3.90.550.10">
    <property type="entry name" value="Spore Coat Polysaccharide Biosynthesis Protein SpsA, Chain A"/>
    <property type="match status" value="1"/>
</dbReference>
<dbReference type="AlphaFoldDB" id="A0A9D2F3X4"/>
<dbReference type="SUPFAM" id="SSF53448">
    <property type="entry name" value="Nucleotide-diphospho-sugar transferases"/>
    <property type="match status" value="1"/>
</dbReference>
<dbReference type="EMBL" id="DXBO01000124">
    <property type="protein sequence ID" value="HIZ48732.1"/>
    <property type="molecule type" value="Genomic_DNA"/>
</dbReference>
<sequence length="349" mass="39531">MIQVEELFIAPEATVLEALRKLDETGQRILFIAPEGRLAAALTDGDIRKFFLRGGTPDQPIDLAANYHPLSLPIAERGRAKEVLQTHRIDALPILDKRGVITDIVFAHGLDVDNRKRANIPVVMMAGGLGTRLYPYTKILPKPLIPVGEQPIAELIMDRFRDFGCREFTMIVNYKRGMIKSYFAELEKDYTVDFADEDVFMGTGGGLCLLKGKMHSPFFFTNCDTLLDVDFGDIYEYHKKHGNLITMVCAFKHYTVPYGVVELGEDGGIAAMREKPELDFLTNTGVYVVEPRVVEEMRDGEKIGFPDVIERYRLAGERVGVYPISENSWMDMGQMEELEKMRRKLENQP</sequence>
<dbReference type="Gene3D" id="3.10.580.10">
    <property type="entry name" value="CBS-domain"/>
    <property type="match status" value="1"/>
</dbReference>
<reference evidence="2" key="1">
    <citation type="journal article" date="2021" name="PeerJ">
        <title>Extensive microbial diversity within the chicken gut microbiome revealed by metagenomics and culture.</title>
        <authorList>
            <person name="Gilroy R."/>
            <person name="Ravi A."/>
            <person name="Getino M."/>
            <person name="Pursley I."/>
            <person name="Horton D.L."/>
            <person name="Alikhan N.F."/>
            <person name="Baker D."/>
            <person name="Gharbi K."/>
            <person name="Hall N."/>
            <person name="Watson M."/>
            <person name="Adriaenssens E.M."/>
            <person name="Foster-Nyarko E."/>
            <person name="Jarju S."/>
            <person name="Secka A."/>
            <person name="Antonio M."/>
            <person name="Oren A."/>
            <person name="Chaudhuri R.R."/>
            <person name="La Ragione R."/>
            <person name="Hildebrand F."/>
            <person name="Pallen M.J."/>
        </authorList>
    </citation>
    <scope>NUCLEOTIDE SEQUENCE</scope>
    <source>
        <strain evidence="2">3436</strain>
    </source>
</reference>
<dbReference type="PANTHER" id="PTHR22572">
    <property type="entry name" value="SUGAR-1-PHOSPHATE GUANYL TRANSFERASE"/>
    <property type="match status" value="1"/>
</dbReference>
<comment type="caution">
    <text evidence="2">The sequence shown here is derived from an EMBL/GenBank/DDBJ whole genome shotgun (WGS) entry which is preliminary data.</text>
</comment>
<feature type="domain" description="Nucleotidyl transferase" evidence="1">
    <location>
        <begin position="123"/>
        <end position="347"/>
    </location>
</feature>
<reference evidence="2" key="2">
    <citation type="submission" date="2021-04" db="EMBL/GenBank/DDBJ databases">
        <authorList>
            <person name="Gilroy R."/>
        </authorList>
    </citation>
    <scope>NUCLEOTIDE SEQUENCE</scope>
    <source>
        <strain evidence="2">3436</strain>
    </source>
</reference>
<dbReference type="InterPro" id="IPR046342">
    <property type="entry name" value="CBS_dom_sf"/>
</dbReference>
<dbReference type="InterPro" id="IPR029044">
    <property type="entry name" value="Nucleotide-diphossugar_trans"/>
</dbReference>
<evidence type="ECO:0000259" key="1">
    <source>
        <dbReference type="Pfam" id="PF00483"/>
    </source>
</evidence>
<dbReference type="SUPFAM" id="SSF54631">
    <property type="entry name" value="CBS-domain pair"/>
    <property type="match status" value="1"/>
</dbReference>
<evidence type="ECO:0000313" key="2">
    <source>
        <dbReference type="EMBL" id="HIZ48732.1"/>
    </source>
</evidence>
<protein>
    <submittedName>
        <fullName evidence="2">Nucleotidyltransferase family protein</fullName>
    </submittedName>
</protein>
<gene>
    <name evidence="2" type="ORF">H9810_08445</name>
</gene>
<name>A0A9D2F3X4_9FIRM</name>
<dbReference type="CDD" id="cd06426">
    <property type="entry name" value="NTP_transferase_like_2"/>
    <property type="match status" value="1"/>
</dbReference>
<proteinExistence type="predicted"/>
<organism evidence="2 3">
    <name type="scientific">Candidatus Gemmiger excrementavium</name>
    <dbReference type="NCBI Taxonomy" id="2838608"/>
    <lineage>
        <taxon>Bacteria</taxon>
        <taxon>Bacillati</taxon>
        <taxon>Bacillota</taxon>
        <taxon>Clostridia</taxon>
        <taxon>Eubacteriales</taxon>
        <taxon>Gemmiger</taxon>
    </lineage>
</organism>